<evidence type="ECO:0000313" key="10">
    <source>
        <dbReference type="Proteomes" id="UP001448207"/>
    </source>
</evidence>
<comment type="subcellular location">
    <subcellularLocation>
        <location evidence="6">Cytoplasm</location>
    </subcellularLocation>
    <subcellularLocation>
        <location evidence="6">Preautophagosomal structure membrane</location>
        <topology evidence="6">Peripheral membrane protein</topology>
    </subcellularLocation>
</comment>
<evidence type="ECO:0000313" key="9">
    <source>
        <dbReference type="EMBL" id="KAL0085537.1"/>
    </source>
</evidence>
<evidence type="ECO:0000256" key="3">
    <source>
        <dbReference type="ARBA" id="ARBA00022490"/>
    </source>
</evidence>
<comment type="similarity">
    <text evidence="1 6">Belongs to the ATG17 family.</text>
</comment>
<keyword evidence="5" id="KW-0472">Membrane</keyword>
<gene>
    <name evidence="9" type="ORF">J3Q64DRAFT_1678435</name>
</gene>
<name>A0ABR3B1H7_PHYBL</name>
<organism evidence="9 10">
    <name type="scientific">Phycomyces blakesleeanus</name>
    <dbReference type="NCBI Taxonomy" id="4837"/>
    <lineage>
        <taxon>Eukaryota</taxon>
        <taxon>Fungi</taxon>
        <taxon>Fungi incertae sedis</taxon>
        <taxon>Mucoromycota</taxon>
        <taxon>Mucoromycotina</taxon>
        <taxon>Mucoromycetes</taxon>
        <taxon>Mucorales</taxon>
        <taxon>Phycomycetaceae</taxon>
        <taxon>Phycomyces</taxon>
    </lineage>
</organism>
<feature type="domain" description="Autophagy protein ATG17-like" evidence="8">
    <location>
        <begin position="15"/>
        <end position="403"/>
    </location>
</feature>
<accession>A0ABR3B1H7</accession>
<keyword evidence="10" id="KW-1185">Reference proteome</keyword>
<comment type="caution">
    <text evidence="9">The sequence shown here is derived from an EMBL/GenBank/DDBJ whole genome shotgun (WGS) entry which is preliminary data.</text>
</comment>
<evidence type="ECO:0000259" key="8">
    <source>
        <dbReference type="Pfam" id="PF04108"/>
    </source>
</evidence>
<sequence length="455" mass="51977">MEQELIELLLAAKKALSTGQNVCAQANTRSQESGKHVEVIEKTWPKILFLHNHIVSQFSTLERIRDFILIKTDEARNCIKDHETTLANVSMELTTIFEMLKDYSVDEAILKENHKRANQFQSGMEASGVSPISQNTTLFNYIDDQAVLELQRQTDDEIGEIENVCSSLIAMTNTLSAAMGELEILQESALSISLDEGASNFANEKTQIQEDEISKMADILTSLTNHYDQLGEATRLCQSEPEACKQLDISVLQDDHDHVPDILEDLRESLEIVESVSEETRVRMKVYLSVQKELIRVLTELELFGSPRGVVDTVYEKMLSAETEMNESKHNLDALLKQLMDLAERYRLYLESYNHLVLEVERRRRVVEQQERQQKELIRAAEESYNNELEERRAWFNQHGQYLPDALCPFIFDMPTILTVNLEPNTMRLPEVSKSSIQKVSILCGVSNGPILIRI</sequence>
<evidence type="ECO:0000256" key="5">
    <source>
        <dbReference type="ARBA" id="ARBA00023136"/>
    </source>
</evidence>
<protein>
    <recommendedName>
        <fullName evidence="2 6">Autophagy-related protein 17</fullName>
    </recommendedName>
</protein>
<dbReference type="InterPro" id="IPR007240">
    <property type="entry name" value="Atg17"/>
</dbReference>
<dbReference type="Proteomes" id="UP001448207">
    <property type="component" value="Unassembled WGS sequence"/>
</dbReference>
<keyword evidence="4 6" id="KW-0072">Autophagy</keyword>
<dbReference type="InterPro" id="IPR045326">
    <property type="entry name" value="ATG17-like_dom"/>
</dbReference>
<dbReference type="Pfam" id="PF04108">
    <property type="entry name" value="ATG17_like"/>
    <property type="match status" value="1"/>
</dbReference>
<evidence type="ECO:0000256" key="6">
    <source>
        <dbReference type="RuleBase" id="RU368080"/>
    </source>
</evidence>
<dbReference type="PANTHER" id="PTHR28005">
    <property type="entry name" value="AUTOPHAGY-RELATED PROTEIN 17"/>
    <property type="match status" value="1"/>
</dbReference>
<keyword evidence="3 6" id="KW-0963">Cytoplasm</keyword>
<dbReference type="PANTHER" id="PTHR28005:SF1">
    <property type="entry name" value="AUTOPHAGY-RELATED PROTEIN 17"/>
    <property type="match status" value="1"/>
</dbReference>
<dbReference type="EMBL" id="JBCLYO010000010">
    <property type="protein sequence ID" value="KAL0085537.1"/>
    <property type="molecule type" value="Genomic_DNA"/>
</dbReference>
<evidence type="ECO:0000256" key="7">
    <source>
        <dbReference type="SAM" id="Coils"/>
    </source>
</evidence>
<comment type="function">
    <text evidence="6">Autophagy-specific protein that functions in response to autophagy-inducing signals as a scaffold to recruit other ATG proteins to organize preautophagosomal structure (PAS) formation. Modulates the timing and magnitude of the autophagy response, such as the size of the sequestering vesicles. Plays particularly a role in pexophagy and nucleophagy.</text>
</comment>
<evidence type="ECO:0000256" key="2">
    <source>
        <dbReference type="ARBA" id="ARBA00013806"/>
    </source>
</evidence>
<proteinExistence type="inferred from homology"/>
<reference evidence="9 10" key="1">
    <citation type="submission" date="2024-04" db="EMBL/GenBank/DDBJ databases">
        <title>Symmetric and asymmetric DNA N6-adenine methylation regulates different biological responses in Mucorales.</title>
        <authorList>
            <consortium name="Lawrence Berkeley National Laboratory"/>
            <person name="Lax C."/>
            <person name="Mondo S.J."/>
            <person name="Osorio-Concepcion M."/>
            <person name="Muszewska A."/>
            <person name="Corrochano-Luque M."/>
            <person name="Gutierrez G."/>
            <person name="Riley R."/>
            <person name="Lipzen A."/>
            <person name="Guo J."/>
            <person name="Hundley H."/>
            <person name="Amirebrahimi M."/>
            <person name="Ng V."/>
            <person name="Lorenzo-Gutierrez D."/>
            <person name="Binder U."/>
            <person name="Yang J."/>
            <person name="Song Y."/>
            <person name="Canovas D."/>
            <person name="Navarro E."/>
            <person name="Freitag M."/>
            <person name="Gabaldon T."/>
            <person name="Grigoriev I.V."/>
            <person name="Corrochano L.M."/>
            <person name="Nicolas F.E."/>
            <person name="Garre V."/>
        </authorList>
    </citation>
    <scope>NUCLEOTIDE SEQUENCE [LARGE SCALE GENOMIC DNA]</scope>
    <source>
        <strain evidence="9 10">L51</strain>
    </source>
</reference>
<evidence type="ECO:0000256" key="4">
    <source>
        <dbReference type="ARBA" id="ARBA00023006"/>
    </source>
</evidence>
<feature type="coiled-coil region" evidence="7">
    <location>
        <begin position="318"/>
        <end position="391"/>
    </location>
</feature>
<keyword evidence="7" id="KW-0175">Coiled coil</keyword>
<evidence type="ECO:0000256" key="1">
    <source>
        <dbReference type="ARBA" id="ARBA00006259"/>
    </source>
</evidence>